<dbReference type="AlphaFoldDB" id="A0A6N8EYK2"/>
<sequence>MNIAWNPAPKPNHKRMKPKRGRHTAITPAVRKEVIRRASEKTGYPVCECCGCSVPAGWFEDAHLINASQYGTGRAPWNIALLCGPRTLTGSCHQRADDTAAGRDWKTRKQAELYIYYTTGDGRNFWKMD</sequence>
<evidence type="ECO:0000313" key="2">
    <source>
        <dbReference type="EMBL" id="MUG24745.1"/>
    </source>
</evidence>
<evidence type="ECO:0000256" key="1">
    <source>
        <dbReference type="SAM" id="MobiDB-lite"/>
    </source>
</evidence>
<organism evidence="2 3">
    <name type="scientific">Paenibacillus macerans</name>
    <name type="common">Bacillus macerans</name>
    <dbReference type="NCBI Taxonomy" id="44252"/>
    <lineage>
        <taxon>Bacteria</taxon>
        <taxon>Bacillati</taxon>
        <taxon>Bacillota</taxon>
        <taxon>Bacilli</taxon>
        <taxon>Bacillales</taxon>
        <taxon>Paenibacillaceae</taxon>
        <taxon>Paenibacillus</taxon>
    </lineage>
</organism>
<feature type="compositionally biased region" description="Basic residues" evidence="1">
    <location>
        <begin position="11"/>
        <end position="21"/>
    </location>
</feature>
<protein>
    <submittedName>
        <fullName evidence="2">HNH endonuclease</fullName>
    </submittedName>
</protein>
<comment type="caution">
    <text evidence="2">The sequence shown here is derived from an EMBL/GenBank/DDBJ whole genome shotgun (WGS) entry which is preliminary data.</text>
</comment>
<gene>
    <name evidence="2" type="ORF">GNQ08_20465</name>
</gene>
<dbReference type="EMBL" id="WNZZ01000017">
    <property type="protein sequence ID" value="MUG24745.1"/>
    <property type="molecule type" value="Genomic_DNA"/>
</dbReference>
<keyword evidence="2" id="KW-0540">Nuclease</keyword>
<keyword evidence="2" id="KW-0255">Endonuclease</keyword>
<accession>A0A6N8EYK2</accession>
<evidence type="ECO:0000313" key="3">
    <source>
        <dbReference type="Proteomes" id="UP000442469"/>
    </source>
</evidence>
<dbReference type="Proteomes" id="UP000442469">
    <property type="component" value="Unassembled WGS sequence"/>
</dbReference>
<proteinExistence type="predicted"/>
<dbReference type="GO" id="GO:0004519">
    <property type="term" value="F:endonuclease activity"/>
    <property type="evidence" value="ECO:0007669"/>
    <property type="project" value="UniProtKB-KW"/>
</dbReference>
<name>A0A6N8EYK2_PAEMA</name>
<feature type="region of interest" description="Disordered" evidence="1">
    <location>
        <begin position="1"/>
        <end position="21"/>
    </location>
</feature>
<dbReference type="RefSeq" id="WP_155620679.1">
    <property type="nucleotide sequence ID" value="NZ_WNZZ01000017.1"/>
</dbReference>
<keyword evidence="2" id="KW-0378">Hydrolase</keyword>
<reference evidence="2 3" key="1">
    <citation type="submission" date="2019-11" db="EMBL/GenBank/DDBJ databases">
        <title>Draft genome sequences of five Paenibacillus species of dairy origin.</title>
        <authorList>
            <person name="Olajide A.M."/>
            <person name="Chen S."/>
            <person name="Lapointe G."/>
        </authorList>
    </citation>
    <scope>NUCLEOTIDE SEQUENCE [LARGE SCALE GENOMIC DNA]</scope>
    <source>
        <strain evidence="2 3">3CT49</strain>
    </source>
</reference>